<dbReference type="Proteomes" id="UP001524502">
    <property type="component" value="Unassembled WGS sequence"/>
</dbReference>
<keyword evidence="2" id="KW-1185">Reference proteome</keyword>
<sequence>MAVSIGQIGLDLVVNRDKFNKDMRGIQGNAKALEGKMAGFGRKIGGALAAAFTVKELVTFSKKCLDLGSDLAEVENVVDVTFPRMKAQVDAFAKSAAAGFGLSETMAKKFTGTFGAMAKSFGFSEQSAYNMSTALTGLAGDVASFYNISQDEAYTKLKSVFTGETETLKDLGVVMTQSALDAYALANGFGKTTQQMSEAEKVALRYKFVQEKLGAAQGDFARTSGSWANQVRLLKLQWESFMATIGQALITVFTPVIKALNTLMGKLVECGRAFAEFVAQVTGKDVTNAASGVGAVGTEVGNLNDVTAGAVDDAVDGADQATKAAKKLQKSLMGFDQINRLGGKDKSDTGAGAAPEIPGNGYGDAAAKEVGKISKGLQSVIDKFKELKDEFEKGFKLGYKGTEFNDLLDAIKRVGRALKDIFTDSEVIKKADELAKQLAHTLGVLVGDMARIGVQCGAAIANGIADSLEKNKKWIIQKWSSIVDSLINTLKALEDIGTIIADIFTDPKILAALQGLSEEITTFFTKLVMLALETGVKMIEQFTLGVRDSLTKNKQKIIDALEALLREWESIFRDATGIVEAVASIFQSSKVMDAIRQFGSDVTDGLLSALHGVASIGTTIASNVVGGLRRYLEQNKEFLSTCFSQSLNAAGQAAKVVGEFIDGIADIFSVFRSEKAKQMTADLIGIFTNAAAGIATAGMTIGKDIVRLIFEPITRNAERIKQSLEKTLEPLGKIVKTLKNEVDEIMKYFKGSYEKYMKPAVDGIIGTLTKVVKGFCDIWDEYVVPVIDAFGDDLQKVFKQYLSPAVKRFAESLGKLVSAFQKLLKALEPVGNILKKVLGPALGELAKLFGGGIILAVKGVAGAFELLGKVFEKIADVIELVAGGIKKVVDFFKGSSLKDLFKLPDIKAPRVPDLGAAITEKWESVKQWWSSNNTLSDIKAKAAEFTTSVAEKWTATKDWWDNKKTKLSDIKAQAADFAAKVRERWDGVQSFWGSKVNIKEITTTISNFRERISNAWSSVLGFWGSKPSLKTITSAISNFRDRVRNAFQKVLDYWGSKPTLKKITTKIEDILAKIKAAWKRVKDWWDSLPSLHFPEIELPSFSGIASAIGAYIPGIPHFATGGFPDKGDVFVANEAGPEMVGTLGGRTAVANQNQITAGIKAAVMSTLRGPFSSLKSSVDAVRATVQAGTRSMQASMVTQTPRLTIVTGTRPSGSADAQMGELNGLKTQLEELKALVSTILDVNQNQLDVLVKRNKDGNLVMPIYFGMKKIEEIIYDANQRKIIRTGR</sequence>
<evidence type="ECO:0000313" key="1">
    <source>
        <dbReference type="EMBL" id="MCQ4637018.1"/>
    </source>
</evidence>
<name>A0ABT1RP97_9FIRM</name>
<dbReference type="InterPro" id="IPR016024">
    <property type="entry name" value="ARM-type_fold"/>
</dbReference>
<gene>
    <name evidence="1" type="ORF">NE619_09770</name>
</gene>
<dbReference type="SUPFAM" id="SSF48371">
    <property type="entry name" value="ARM repeat"/>
    <property type="match status" value="1"/>
</dbReference>
<reference evidence="1 2" key="1">
    <citation type="submission" date="2022-06" db="EMBL/GenBank/DDBJ databases">
        <title>Isolation of gut microbiota from human fecal samples.</title>
        <authorList>
            <person name="Pamer E.G."/>
            <person name="Barat B."/>
            <person name="Waligurski E."/>
            <person name="Medina S."/>
            <person name="Paddock L."/>
            <person name="Mostad J."/>
        </authorList>
    </citation>
    <scope>NUCLEOTIDE SEQUENCE [LARGE SCALE GENOMIC DNA]</scope>
    <source>
        <strain evidence="1 2">SL.3.17</strain>
    </source>
</reference>
<organism evidence="1 2">
    <name type="scientific">Anaerovorax odorimutans</name>
    <dbReference type="NCBI Taxonomy" id="109327"/>
    <lineage>
        <taxon>Bacteria</taxon>
        <taxon>Bacillati</taxon>
        <taxon>Bacillota</taxon>
        <taxon>Clostridia</taxon>
        <taxon>Peptostreptococcales</taxon>
        <taxon>Anaerovoracaceae</taxon>
        <taxon>Anaerovorax</taxon>
    </lineage>
</organism>
<accession>A0ABT1RP97</accession>
<comment type="caution">
    <text evidence="1">The sequence shown here is derived from an EMBL/GenBank/DDBJ whole genome shotgun (WGS) entry which is preliminary data.</text>
</comment>
<proteinExistence type="predicted"/>
<dbReference type="RefSeq" id="WP_256132205.1">
    <property type="nucleotide sequence ID" value="NZ_JANFXK010000009.1"/>
</dbReference>
<dbReference type="EMBL" id="JANFXK010000009">
    <property type="protein sequence ID" value="MCQ4637018.1"/>
    <property type="molecule type" value="Genomic_DNA"/>
</dbReference>
<evidence type="ECO:0000313" key="2">
    <source>
        <dbReference type="Proteomes" id="UP001524502"/>
    </source>
</evidence>
<evidence type="ECO:0008006" key="3">
    <source>
        <dbReference type="Google" id="ProtNLM"/>
    </source>
</evidence>
<protein>
    <recommendedName>
        <fullName evidence="3">Phage-related protein</fullName>
    </recommendedName>
</protein>
<dbReference type="Gene3D" id="1.20.120.20">
    <property type="entry name" value="Apolipoprotein"/>
    <property type="match status" value="1"/>
</dbReference>